<dbReference type="Proteomes" id="UP000295313">
    <property type="component" value="Unassembled WGS sequence"/>
</dbReference>
<keyword evidence="3" id="KW-1185">Reference proteome</keyword>
<dbReference type="AlphaFoldDB" id="A0A4V3H2T8"/>
<keyword evidence="1" id="KW-0732">Signal</keyword>
<dbReference type="OrthoDB" id="163809at2"/>
<reference evidence="2 3" key="1">
    <citation type="submission" date="2019-03" db="EMBL/GenBank/DDBJ databases">
        <title>Genomic Encyclopedia of Type Strains, Phase III (KMG-III): the genomes of soil and plant-associated and newly described type strains.</title>
        <authorList>
            <person name="Whitman W."/>
        </authorList>
    </citation>
    <scope>NUCLEOTIDE SEQUENCE [LARGE SCALE GENOMIC DNA]</scope>
    <source>
        <strain evidence="2 3">CGMCC 1.12802</strain>
    </source>
</reference>
<dbReference type="RefSeq" id="WP_133943044.1">
    <property type="nucleotide sequence ID" value="NZ_SOEO01000001.1"/>
</dbReference>
<evidence type="ECO:0000313" key="3">
    <source>
        <dbReference type="Proteomes" id="UP000295313"/>
    </source>
</evidence>
<evidence type="ECO:0008006" key="4">
    <source>
        <dbReference type="Google" id="ProtNLM"/>
    </source>
</evidence>
<proteinExistence type="predicted"/>
<comment type="caution">
    <text evidence="2">The sequence shown here is derived from an EMBL/GenBank/DDBJ whole genome shotgun (WGS) entry which is preliminary data.</text>
</comment>
<dbReference type="EMBL" id="SOEO01000001">
    <property type="protein sequence ID" value="TDX86431.1"/>
    <property type="molecule type" value="Genomic_DNA"/>
</dbReference>
<feature type="signal peptide" evidence="1">
    <location>
        <begin position="1"/>
        <end position="21"/>
    </location>
</feature>
<name>A0A4V3H2T8_9FLAO</name>
<gene>
    <name evidence="2" type="ORF">B0I22_0556</name>
</gene>
<protein>
    <recommendedName>
        <fullName evidence="4">Lipoprotein</fullName>
    </recommendedName>
</protein>
<organism evidence="2 3">
    <name type="scientific">Epilithonimonas xixisoli</name>
    <dbReference type="NCBI Taxonomy" id="1476462"/>
    <lineage>
        <taxon>Bacteria</taxon>
        <taxon>Pseudomonadati</taxon>
        <taxon>Bacteroidota</taxon>
        <taxon>Flavobacteriia</taxon>
        <taxon>Flavobacteriales</taxon>
        <taxon>Weeksellaceae</taxon>
        <taxon>Chryseobacterium group</taxon>
        <taxon>Epilithonimonas</taxon>
    </lineage>
</organism>
<evidence type="ECO:0000313" key="2">
    <source>
        <dbReference type="EMBL" id="TDX86431.1"/>
    </source>
</evidence>
<evidence type="ECO:0000256" key="1">
    <source>
        <dbReference type="SAM" id="SignalP"/>
    </source>
</evidence>
<accession>A0A4V3H2T8</accession>
<feature type="chain" id="PRO_5020795097" description="Lipoprotein" evidence="1">
    <location>
        <begin position="22"/>
        <end position="138"/>
    </location>
</feature>
<sequence>MMNYKTLFLLPLLLLMSNCKTQSQTHTQTSDSKTISIEINKKITIPNSKISLEFKEIVEDSRCPVDVTCVWEGIAIVNIDATNGNQKTNFKISNQNLEDKNITRSVTVSGYKITWQQLKPQPGGKEEPTVVTLKYEKE</sequence>